<proteinExistence type="predicted"/>
<dbReference type="Proteomes" id="UP000572680">
    <property type="component" value="Unassembled WGS sequence"/>
</dbReference>
<accession>A0A7W3LRQ0</accession>
<feature type="chain" id="PRO_5030820165" evidence="2">
    <location>
        <begin position="25"/>
        <end position="93"/>
    </location>
</feature>
<dbReference type="EMBL" id="JACJIA010000005">
    <property type="protein sequence ID" value="MBA8952965.1"/>
    <property type="molecule type" value="Genomic_DNA"/>
</dbReference>
<name>A0A7W3LRQ0_ACTNM</name>
<feature type="signal peptide" evidence="2">
    <location>
        <begin position="1"/>
        <end position="24"/>
    </location>
</feature>
<keyword evidence="4" id="KW-1185">Reference proteome</keyword>
<evidence type="ECO:0000313" key="3">
    <source>
        <dbReference type="EMBL" id="MBA8952965.1"/>
    </source>
</evidence>
<keyword evidence="2" id="KW-0732">Signal</keyword>
<evidence type="ECO:0000313" key="4">
    <source>
        <dbReference type="Proteomes" id="UP000572680"/>
    </source>
</evidence>
<gene>
    <name evidence="3" type="ORF">HNR61_004611</name>
</gene>
<evidence type="ECO:0000256" key="1">
    <source>
        <dbReference type="SAM" id="MobiDB-lite"/>
    </source>
</evidence>
<protein>
    <submittedName>
        <fullName evidence="3">Uncharacterized protein</fullName>
    </submittedName>
</protein>
<organism evidence="3 4">
    <name type="scientific">Actinomadura namibiensis</name>
    <dbReference type="NCBI Taxonomy" id="182080"/>
    <lineage>
        <taxon>Bacteria</taxon>
        <taxon>Bacillati</taxon>
        <taxon>Actinomycetota</taxon>
        <taxon>Actinomycetes</taxon>
        <taxon>Streptosporangiales</taxon>
        <taxon>Thermomonosporaceae</taxon>
        <taxon>Actinomadura</taxon>
    </lineage>
</organism>
<comment type="caution">
    <text evidence="3">The sequence shown here is derived from an EMBL/GenBank/DDBJ whole genome shotgun (WGS) entry which is preliminary data.</text>
</comment>
<dbReference type="RefSeq" id="WP_182845169.1">
    <property type="nucleotide sequence ID" value="NZ_JACJIA010000005.1"/>
</dbReference>
<sequence length="93" mass="9150">MNINRKVALLAGAAVVGLGPAALAASGAAVTAHTGYNQAHDSGVLAQSWRPRPVPPAAPPGLGRSGVERPDQARTPRTGPANRGGGGGAQIGR</sequence>
<dbReference type="AlphaFoldDB" id="A0A7W3LRQ0"/>
<feature type="region of interest" description="Disordered" evidence="1">
    <location>
        <begin position="43"/>
        <end position="93"/>
    </location>
</feature>
<evidence type="ECO:0000256" key="2">
    <source>
        <dbReference type="SAM" id="SignalP"/>
    </source>
</evidence>
<feature type="compositionally biased region" description="Gly residues" evidence="1">
    <location>
        <begin position="82"/>
        <end position="93"/>
    </location>
</feature>
<reference evidence="3 4" key="1">
    <citation type="submission" date="2020-08" db="EMBL/GenBank/DDBJ databases">
        <title>Genomic Encyclopedia of Type Strains, Phase IV (KMG-IV): sequencing the most valuable type-strain genomes for metagenomic binning, comparative biology and taxonomic classification.</title>
        <authorList>
            <person name="Goeker M."/>
        </authorList>
    </citation>
    <scope>NUCLEOTIDE SEQUENCE [LARGE SCALE GENOMIC DNA]</scope>
    <source>
        <strain evidence="3 4">DSM 44197</strain>
    </source>
</reference>